<dbReference type="NCBIfam" id="NF005385">
    <property type="entry name" value="PRK06930.1"/>
    <property type="match status" value="1"/>
</dbReference>
<reference evidence="2 3" key="1">
    <citation type="submission" date="2016-05" db="EMBL/GenBank/DDBJ databases">
        <title>Paenibacillus sp. 1ZS3-15 nov., isolated from the rhizosphere soil.</title>
        <authorList>
            <person name="Zhang X.X."/>
            <person name="Zhang J."/>
        </authorList>
    </citation>
    <scope>NUCLEOTIDE SEQUENCE [LARGE SCALE GENOMIC DNA]</scope>
    <source>
        <strain evidence="2 3">1ZS3-15</strain>
    </source>
</reference>
<dbReference type="InterPro" id="IPR013324">
    <property type="entry name" value="RNA_pol_sigma_r3/r4-like"/>
</dbReference>
<keyword evidence="3" id="KW-1185">Reference proteome</keyword>
<name>A0A198AJA0_9BACL</name>
<dbReference type="Proteomes" id="UP000078454">
    <property type="component" value="Unassembled WGS sequence"/>
</dbReference>
<proteinExistence type="predicted"/>
<dbReference type="GO" id="GO:0006352">
    <property type="term" value="P:DNA-templated transcription initiation"/>
    <property type="evidence" value="ECO:0007669"/>
    <property type="project" value="InterPro"/>
</dbReference>
<protein>
    <recommendedName>
        <fullName evidence="1">RNA polymerase sigma factor 70 region 4 type 2 domain-containing protein</fullName>
    </recommendedName>
</protein>
<sequence length="158" mass="18424">MLTWVDTLTAQYTKGKSELEAYRKQIDRKDPQGKFEVTVVGGMISDMQYALEWMRKGRRPGSRRGIENSQVYLRHDFMDMDEFPSLDLEISESSLTDPQKKRILEILLQLSERERQCYILHLAYGRSMAEISVDLGLTKRTVQTFIDRAKAKIQKFIA</sequence>
<dbReference type="CDD" id="cd06171">
    <property type="entry name" value="Sigma70_r4"/>
    <property type="match status" value="1"/>
</dbReference>
<dbReference type="GO" id="GO:0016987">
    <property type="term" value="F:sigma factor activity"/>
    <property type="evidence" value="ECO:0007669"/>
    <property type="project" value="InterPro"/>
</dbReference>
<dbReference type="EMBL" id="LYPB01000049">
    <property type="protein sequence ID" value="OAS21150.1"/>
    <property type="molecule type" value="Genomic_DNA"/>
</dbReference>
<dbReference type="RefSeq" id="WP_068662728.1">
    <property type="nucleotide sequence ID" value="NZ_LYPB01000049.1"/>
</dbReference>
<accession>A0A198AJA0</accession>
<dbReference type="STRING" id="1850517.A8708_30125"/>
<comment type="caution">
    <text evidence="2">The sequence shown here is derived from an EMBL/GenBank/DDBJ whole genome shotgun (WGS) entry which is preliminary data.</text>
</comment>
<evidence type="ECO:0000259" key="1">
    <source>
        <dbReference type="Pfam" id="PF08281"/>
    </source>
</evidence>
<evidence type="ECO:0000313" key="2">
    <source>
        <dbReference type="EMBL" id="OAS21150.1"/>
    </source>
</evidence>
<dbReference type="SUPFAM" id="SSF88659">
    <property type="entry name" value="Sigma3 and sigma4 domains of RNA polymerase sigma factors"/>
    <property type="match status" value="1"/>
</dbReference>
<gene>
    <name evidence="2" type="ORF">A8708_30125</name>
</gene>
<feature type="domain" description="RNA polymerase sigma factor 70 region 4 type 2" evidence="1">
    <location>
        <begin position="102"/>
        <end position="153"/>
    </location>
</feature>
<dbReference type="InterPro" id="IPR036388">
    <property type="entry name" value="WH-like_DNA-bd_sf"/>
</dbReference>
<dbReference type="Gene3D" id="1.10.10.10">
    <property type="entry name" value="Winged helix-like DNA-binding domain superfamily/Winged helix DNA-binding domain"/>
    <property type="match status" value="1"/>
</dbReference>
<dbReference type="InterPro" id="IPR013249">
    <property type="entry name" value="RNA_pol_sigma70_r4_t2"/>
</dbReference>
<dbReference type="GO" id="GO:0003677">
    <property type="term" value="F:DNA binding"/>
    <property type="evidence" value="ECO:0007669"/>
    <property type="project" value="InterPro"/>
</dbReference>
<dbReference type="Pfam" id="PF08281">
    <property type="entry name" value="Sigma70_r4_2"/>
    <property type="match status" value="1"/>
</dbReference>
<dbReference type="AlphaFoldDB" id="A0A198AJA0"/>
<evidence type="ECO:0000313" key="3">
    <source>
        <dbReference type="Proteomes" id="UP000078454"/>
    </source>
</evidence>
<organism evidence="2 3">
    <name type="scientific">Paenibacillus oryzisoli</name>
    <dbReference type="NCBI Taxonomy" id="1850517"/>
    <lineage>
        <taxon>Bacteria</taxon>
        <taxon>Bacillati</taxon>
        <taxon>Bacillota</taxon>
        <taxon>Bacilli</taxon>
        <taxon>Bacillales</taxon>
        <taxon>Paenibacillaceae</taxon>
        <taxon>Paenibacillus</taxon>
    </lineage>
</organism>
<dbReference type="OrthoDB" id="2083683at2"/>